<keyword evidence="9" id="KW-0573">Peptidoglycan synthesis</keyword>
<dbReference type="STRING" id="39950.BCB69_05285"/>
<keyword evidence="3" id="KW-0121">Carboxypeptidase</keyword>
<evidence type="ECO:0000313" key="17">
    <source>
        <dbReference type="EMBL" id="AOH39673.1"/>
    </source>
</evidence>
<keyword evidence="8" id="KW-0133">Cell shape</keyword>
<evidence type="ECO:0000256" key="2">
    <source>
        <dbReference type="ARBA" id="ARBA00007739"/>
    </source>
</evidence>
<evidence type="ECO:0000256" key="14">
    <source>
        <dbReference type="SAM" id="MobiDB-lite"/>
    </source>
</evidence>
<proteinExistence type="inferred from homology"/>
<keyword evidence="6" id="KW-0808">Transferase</keyword>
<dbReference type="EMBL" id="CP017037">
    <property type="protein sequence ID" value="AOH39673.1"/>
    <property type="molecule type" value="Genomic_DNA"/>
</dbReference>
<dbReference type="GO" id="GO:0009252">
    <property type="term" value="P:peptidoglycan biosynthetic process"/>
    <property type="evidence" value="ECO:0007669"/>
    <property type="project" value="UniProtKB-KW"/>
</dbReference>
<dbReference type="FunFam" id="1.10.3810.10:FF:000001">
    <property type="entry name" value="Penicillin-binding protein 1A"/>
    <property type="match status" value="1"/>
</dbReference>
<dbReference type="PANTHER" id="PTHR32282:SF33">
    <property type="entry name" value="PEPTIDOGLYCAN GLYCOSYLTRANSFERASE"/>
    <property type="match status" value="1"/>
</dbReference>
<dbReference type="GO" id="GO:0008658">
    <property type="term" value="F:penicillin binding"/>
    <property type="evidence" value="ECO:0007669"/>
    <property type="project" value="InterPro"/>
</dbReference>
<feature type="domain" description="Glycosyl transferase family 51" evidence="16">
    <location>
        <begin position="74"/>
        <end position="250"/>
    </location>
</feature>
<comment type="catalytic activity">
    <reaction evidence="13">
        <text>[GlcNAc-(1-&gt;4)-Mur2Ac(oyl-L-Ala-gamma-D-Glu-L-Lys-D-Ala-D-Ala)](n)-di-trans,octa-cis-undecaprenyl diphosphate + beta-D-GlcNAc-(1-&gt;4)-Mur2Ac(oyl-L-Ala-gamma-D-Glu-L-Lys-D-Ala-D-Ala)-di-trans,octa-cis-undecaprenyl diphosphate = [GlcNAc-(1-&gt;4)-Mur2Ac(oyl-L-Ala-gamma-D-Glu-L-Lys-D-Ala-D-Ala)](n+1)-di-trans,octa-cis-undecaprenyl diphosphate + di-trans,octa-cis-undecaprenyl diphosphate + H(+)</text>
        <dbReference type="Rhea" id="RHEA:23708"/>
        <dbReference type="Rhea" id="RHEA-COMP:9602"/>
        <dbReference type="Rhea" id="RHEA-COMP:9603"/>
        <dbReference type="ChEBI" id="CHEBI:15378"/>
        <dbReference type="ChEBI" id="CHEBI:58405"/>
        <dbReference type="ChEBI" id="CHEBI:60033"/>
        <dbReference type="ChEBI" id="CHEBI:78435"/>
        <dbReference type="EC" id="2.4.99.28"/>
    </reaction>
</comment>
<feature type="compositionally biased region" description="Basic and acidic residues" evidence="14">
    <location>
        <begin position="642"/>
        <end position="675"/>
    </location>
</feature>
<keyword evidence="11" id="KW-0961">Cell wall biogenesis/degradation</keyword>
<sequence>MKNSEIQSTRNRYRRAVRDKKPLWKKLITALLIICVICFTGAGAGFLLSVTGTLPDVSQNFRPEISSQIFDCNGKLITTVHAEQNRLPVSIDEIPENLQNGFIAAEDVRFYQHHGIDPRGILRAIYKNIISGNSTGQGGSTITQQLARNAFLSQDQTIKRKLLEAVLAIEIENKYTKKEILEMYINQIYFGQGAYGAQTASHIYFGKDVKDLNLAQCALLAGLPNSPNYYSPFRSLEAAKYRQGLVLDQMAKYGYITPEQAEEAKNADLGLMQPNSNESNNFASYFVSYVIQTISDKYDSDVVYKEGLKIYTTLDLDMQKEAEAAVKQGLPAGDKDANGLTQPQGALITIEAKTGNVKAMVGGRGEDQFNRAVQMYRQPGSAFKPFTYVTALEAGMSPLSMLGNERVTFGGWSPKNYAGTTSAPVTMTEALVHSLNIPTVNLANKVGMSNVLETAKKCGISSLVESGPYNDGNLASALGGLTKGVSLWDMAKAYSVFANNGKLVQPRVILRVEDRNGNVLEDHNETPKEERVLEETAVQRLNAMLEQVVLRGTGGGAYIGTAMAGKTGTTDQEHDAWFVGYTPELVTAVWIGDDTGTDAGYTGGTIPATIWRDFMGQVVSRMGSGNFDIPPSIRNEIGRSQAETEKENKDKKDKSKEKDNKKDSSEDKNKKESLADKANNSAEKVGKTLLDKVAGQSVEE</sequence>
<dbReference type="Pfam" id="PF00912">
    <property type="entry name" value="Transgly"/>
    <property type="match status" value="1"/>
</dbReference>
<dbReference type="AlphaFoldDB" id="A0A1B3WFC7"/>
<evidence type="ECO:0000256" key="7">
    <source>
        <dbReference type="ARBA" id="ARBA00022801"/>
    </source>
</evidence>
<accession>A0A1B3WFC7</accession>
<dbReference type="InterPro" id="IPR050396">
    <property type="entry name" value="Glycosyltr_51/Transpeptidase"/>
</dbReference>
<evidence type="ECO:0000256" key="9">
    <source>
        <dbReference type="ARBA" id="ARBA00022984"/>
    </source>
</evidence>
<reference evidence="18" key="1">
    <citation type="submission" date="2016-08" db="EMBL/GenBank/DDBJ databases">
        <authorList>
            <person name="Holder M.E."/>
            <person name="Ajami N.J."/>
            <person name="Petrosino J.F."/>
        </authorList>
    </citation>
    <scope>NUCLEOTIDE SEQUENCE [LARGE SCALE GENOMIC DNA]</scope>
    <source>
        <strain evidence="18">F0677</strain>
    </source>
</reference>
<keyword evidence="4" id="KW-0645">Protease</keyword>
<evidence type="ECO:0000313" key="18">
    <source>
        <dbReference type="Proteomes" id="UP000094757"/>
    </source>
</evidence>
<evidence type="ECO:0000256" key="5">
    <source>
        <dbReference type="ARBA" id="ARBA00022676"/>
    </source>
</evidence>
<comment type="similarity">
    <text evidence="1">In the C-terminal section; belongs to the transpeptidase family.</text>
</comment>
<dbReference type="Gene3D" id="3.40.710.10">
    <property type="entry name" value="DD-peptidase/beta-lactamase superfamily"/>
    <property type="match status" value="1"/>
</dbReference>
<dbReference type="Gene3D" id="1.10.3810.10">
    <property type="entry name" value="Biosynthetic peptidoglycan transglycosylase-like"/>
    <property type="match status" value="1"/>
</dbReference>
<dbReference type="GO" id="GO:0030288">
    <property type="term" value="C:outer membrane-bounded periplasmic space"/>
    <property type="evidence" value="ECO:0007669"/>
    <property type="project" value="TreeGrafter"/>
</dbReference>
<dbReference type="InterPro" id="IPR036950">
    <property type="entry name" value="PBP_transglycosylase"/>
</dbReference>
<evidence type="ECO:0000256" key="11">
    <source>
        <dbReference type="ARBA" id="ARBA00023316"/>
    </source>
</evidence>
<feature type="region of interest" description="Disordered" evidence="14">
    <location>
        <begin position="624"/>
        <end position="700"/>
    </location>
</feature>
<dbReference type="GO" id="GO:0008955">
    <property type="term" value="F:peptidoglycan glycosyltransferase activity"/>
    <property type="evidence" value="ECO:0007669"/>
    <property type="project" value="UniProtKB-EC"/>
</dbReference>
<comment type="similarity">
    <text evidence="2">In the N-terminal section; belongs to the glycosyltransferase 51 family.</text>
</comment>
<dbReference type="Proteomes" id="UP000094757">
    <property type="component" value="Chromosome"/>
</dbReference>
<comment type="catalytic activity">
    <reaction evidence="12">
        <text>Preferential cleavage: (Ac)2-L-Lys-D-Ala-|-D-Ala. Also transpeptidation of peptidyl-alanyl moieties that are N-acyl substituents of D-alanine.</text>
        <dbReference type="EC" id="3.4.16.4"/>
    </reaction>
</comment>
<dbReference type="InterPro" id="IPR012338">
    <property type="entry name" value="Beta-lactam/transpept-like"/>
</dbReference>
<evidence type="ECO:0000256" key="4">
    <source>
        <dbReference type="ARBA" id="ARBA00022670"/>
    </source>
</evidence>
<evidence type="ECO:0000259" key="15">
    <source>
        <dbReference type="Pfam" id="PF00905"/>
    </source>
</evidence>
<evidence type="ECO:0000256" key="10">
    <source>
        <dbReference type="ARBA" id="ARBA00023268"/>
    </source>
</evidence>
<dbReference type="SUPFAM" id="SSF53955">
    <property type="entry name" value="Lysozyme-like"/>
    <property type="match status" value="1"/>
</dbReference>
<dbReference type="GO" id="GO:0008360">
    <property type="term" value="P:regulation of cell shape"/>
    <property type="evidence" value="ECO:0007669"/>
    <property type="project" value="UniProtKB-KW"/>
</dbReference>
<keyword evidence="5" id="KW-0328">Glycosyltransferase</keyword>
<evidence type="ECO:0000256" key="6">
    <source>
        <dbReference type="ARBA" id="ARBA00022679"/>
    </source>
</evidence>
<dbReference type="NCBIfam" id="TIGR02074">
    <property type="entry name" value="PBP_1a_fam"/>
    <property type="match status" value="1"/>
</dbReference>
<dbReference type="InterPro" id="IPR001264">
    <property type="entry name" value="Glyco_trans_51"/>
</dbReference>
<keyword evidence="10" id="KW-0511">Multifunctional enzyme</keyword>
<dbReference type="GO" id="GO:0009002">
    <property type="term" value="F:serine-type D-Ala-D-Ala carboxypeptidase activity"/>
    <property type="evidence" value="ECO:0007669"/>
    <property type="project" value="UniProtKB-EC"/>
</dbReference>
<evidence type="ECO:0000256" key="8">
    <source>
        <dbReference type="ARBA" id="ARBA00022960"/>
    </source>
</evidence>
<feature type="domain" description="Penicillin-binding protein transpeptidase" evidence="15">
    <location>
        <begin position="346"/>
        <end position="615"/>
    </location>
</feature>
<gene>
    <name evidence="17" type="ORF">BCB69_05285</name>
</gene>
<evidence type="ECO:0000259" key="16">
    <source>
        <dbReference type="Pfam" id="PF00912"/>
    </source>
</evidence>
<dbReference type="InterPro" id="IPR001460">
    <property type="entry name" value="PCN-bd_Tpept"/>
</dbReference>
<dbReference type="GO" id="GO:0071555">
    <property type="term" value="P:cell wall organization"/>
    <property type="evidence" value="ECO:0007669"/>
    <property type="project" value="UniProtKB-KW"/>
</dbReference>
<dbReference type="GO" id="GO:0006508">
    <property type="term" value="P:proteolysis"/>
    <property type="evidence" value="ECO:0007669"/>
    <property type="project" value="UniProtKB-KW"/>
</dbReference>
<dbReference type="Pfam" id="PF00905">
    <property type="entry name" value="Transpeptidase"/>
    <property type="match status" value="1"/>
</dbReference>
<keyword evidence="7" id="KW-0378">Hydrolase</keyword>
<organism evidence="17 18">
    <name type="scientific">Dialister pneumosintes</name>
    <dbReference type="NCBI Taxonomy" id="39950"/>
    <lineage>
        <taxon>Bacteria</taxon>
        <taxon>Bacillati</taxon>
        <taxon>Bacillota</taxon>
        <taxon>Negativicutes</taxon>
        <taxon>Veillonellales</taxon>
        <taxon>Veillonellaceae</taxon>
        <taxon>Dialister</taxon>
    </lineage>
</organism>
<evidence type="ECO:0000256" key="13">
    <source>
        <dbReference type="ARBA" id="ARBA00049902"/>
    </source>
</evidence>
<dbReference type="InterPro" id="IPR023346">
    <property type="entry name" value="Lysozyme-like_dom_sf"/>
</dbReference>
<protein>
    <submittedName>
        <fullName evidence="17">Penicillin-binding protein</fullName>
    </submittedName>
</protein>
<dbReference type="PANTHER" id="PTHR32282">
    <property type="entry name" value="BINDING PROTEIN TRANSPEPTIDASE, PUTATIVE-RELATED"/>
    <property type="match status" value="1"/>
</dbReference>
<dbReference type="KEGG" id="dpn:BCB69_05285"/>
<dbReference type="RefSeq" id="WP_069177431.1">
    <property type="nucleotide sequence ID" value="NZ_CP017037.1"/>
</dbReference>
<evidence type="ECO:0000256" key="12">
    <source>
        <dbReference type="ARBA" id="ARBA00034000"/>
    </source>
</evidence>
<name>A0A1B3WFC7_9FIRM</name>
<evidence type="ECO:0000256" key="1">
    <source>
        <dbReference type="ARBA" id="ARBA00007090"/>
    </source>
</evidence>
<evidence type="ECO:0000256" key="3">
    <source>
        <dbReference type="ARBA" id="ARBA00022645"/>
    </source>
</evidence>
<dbReference type="SUPFAM" id="SSF56601">
    <property type="entry name" value="beta-lactamase/transpeptidase-like"/>
    <property type="match status" value="1"/>
</dbReference>